<evidence type="ECO:0000313" key="3">
    <source>
        <dbReference type="Proteomes" id="UP000069205"/>
    </source>
</evidence>
<feature type="region of interest" description="Disordered" evidence="1">
    <location>
        <begin position="1"/>
        <end position="22"/>
    </location>
</feature>
<dbReference type="Proteomes" id="UP000069205">
    <property type="component" value="Chromosome"/>
</dbReference>
<evidence type="ECO:0000313" key="2">
    <source>
        <dbReference type="EMBL" id="ALA58389.1"/>
    </source>
</evidence>
<keyword evidence="3" id="KW-1185">Reference proteome</keyword>
<reference evidence="2 3" key="1">
    <citation type="journal article" date="2015" name="Proc. Natl. Acad. Sci. U.S.A.">
        <title>Expanded metabolic versatility of ubiquitous nitrite-oxidizing bacteria from the genus Nitrospira.</title>
        <authorList>
            <person name="Koch H."/>
            <person name="Lucker S."/>
            <person name="Albertsen M."/>
            <person name="Kitzinger K."/>
            <person name="Herbold C."/>
            <person name="Spieck E."/>
            <person name="Nielsen P.H."/>
            <person name="Wagner M."/>
            <person name="Daims H."/>
        </authorList>
    </citation>
    <scope>NUCLEOTIDE SEQUENCE [LARGE SCALE GENOMIC DNA]</scope>
    <source>
        <strain evidence="2 3">NSP M-1</strain>
    </source>
</reference>
<dbReference type="KEGG" id="nmv:NITMOv2_1972"/>
<dbReference type="EMBL" id="CP011801">
    <property type="protein sequence ID" value="ALA58389.1"/>
    <property type="molecule type" value="Genomic_DNA"/>
</dbReference>
<organism evidence="2 3">
    <name type="scientific">Nitrospira moscoviensis</name>
    <dbReference type="NCBI Taxonomy" id="42253"/>
    <lineage>
        <taxon>Bacteria</taxon>
        <taxon>Pseudomonadati</taxon>
        <taxon>Nitrospirota</taxon>
        <taxon>Nitrospiria</taxon>
        <taxon>Nitrospirales</taxon>
        <taxon>Nitrospiraceae</taxon>
        <taxon>Nitrospira</taxon>
    </lineage>
</organism>
<evidence type="ECO:0000256" key="1">
    <source>
        <dbReference type="SAM" id="MobiDB-lite"/>
    </source>
</evidence>
<name>A0A0K2GBZ7_NITMO</name>
<dbReference type="PATRIC" id="fig|42253.5.peg.1942"/>
<sequence>MSVSMDRSSTEDHGTTSGLRRLEGSLLYAPHEEAVKTRSPADYVAARCAMMMDGDTANPC</sequence>
<gene>
    <name evidence="2" type="ORF">NITMOv2_1972</name>
</gene>
<accession>A0A0K2GBZ7</accession>
<protein>
    <submittedName>
        <fullName evidence="2">Uncharacterized protein</fullName>
    </submittedName>
</protein>
<dbReference type="AlphaFoldDB" id="A0A0K2GBZ7"/>
<proteinExistence type="predicted"/>